<dbReference type="InterPro" id="IPR024185">
    <property type="entry name" value="FTHF_cligase-like_sf"/>
</dbReference>
<proteinExistence type="inferred from homology"/>
<organism evidence="8 9">
    <name type="scientific">Neogobius melanostomus</name>
    <name type="common">round goby</name>
    <dbReference type="NCBI Taxonomy" id="47308"/>
    <lineage>
        <taxon>Eukaryota</taxon>
        <taxon>Metazoa</taxon>
        <taxon>Chordata</taxon>
        <taxon>Craniata</taxon>
        <taxon>Vertebrata</taxon>
        <taxon>Euteleostomi</taxon>
        <taxon>Actinopterygii</taxon>
        <taxon>Neopterygii</taxon>
        <taxon>Teleostei</taxon>
        <taxon>Neoteleostei</taxon>
        <taxon>Acanthomorphata</taxon>
        <taxon>Gobiaria</taxon>
        <taxon>Gobiiformes</taxon>
        <taxon>Gobioidei</taxon>
        <taxon>Gobiidae</taxon>
        <taxon>Benthophilinae</taxon>
        <taxon>Neogobiini</taxon>
        <taxon>Neogobius</taxon>
    </lineage>
</organism>
<dbReference type="EC" id="6.3.3.2" evidence="5 7"/>
<comment type="catalytic activity">
    <reaction evidence="4 7">
        <text>(6S)-5-formyl-5,6,7,8-tetrahydrofolate + ATP = (6R)-5,10-methenyltetrahydrofolate + ADP + phosphate</text>
        <dbReference type="Rhea" id="RHEA:10488"/>
        <dbReference type="ChEBI" id="CHEBI:30616"/>
        <dbReference type="ChEBI" id="CHEBI:43474"/>
        <dbReference type="ChEBI" id="CHEBI:57455"/>
        <dbReference type="ChEBI" id="CHEBI:57457"/>
        <dbReference type="ChEBI" id="CHEBI:456216"/>
        <dbReference type="EC" id="6.3.3.2"/>
    </reaction>
</comment>
<dbReference type="Proteomes" id="UP000694523">
    <property type="component" value="Unplaced"/>
</dbReference>
<dbReference type="SUPFAM" id="SSF100950">
    <property type="entry name" value="NagB/RpiA/CoA transferase-like"/>
    <property type="match status" value="1"/>
</dbReference>
<dbReference type="Pfam" id="PF01812">
    <property type="entry name" value="5-FTHF_cyc-lig"/>
    <property type="match status" value="1"/>
</dbReference>
<reference evidence="8" key="1">
    <citation type="submission" date="2025-08" db="UniProtKB">
        <authorList>
            <consortium name="Ensembl"/>
        </authorList>
    </citation>
    <scope>IDENTIFICATION</scope>
</reference>
<dbReference type="GO" id="GO:0009396">
    <property type="term" value="P:folic acid-containing compound biosynthetic process"/>
    <property type="evidence" value="ECO:0007669"/>
    <property type="project" value="TreeGrafter"/>
</dbReference>
<feature type="binding site" evidence="6">
    <location>
        <begin position="143"/>
        <end position="151"/>
    </location>
    <ligand>
        <name>ATP</name>
        <dbReference type="ChEBI" id="CHEBI:30616"/>
    </ligand>
</feature>
<dbReference type="GO" id="GO:0035999">
    <property type="term" value="P:tetrahydrofolate interconversion"/>
    <property type="evidence" value="ECO:0007669"/>
    <property type="project" value="TreeGrafter"/>
</dbReference>
<evidence type="ECO:0000256" key="3">
    <source>
        <dbReference type="ARBA" id="ARBA00022840"/>
    </source>
</evidence>
<evidence type="ECO:0000256" key="1">
    <source>
        <dbReference type="ARBA" id="ARBA00010638"/>
    </source>
</evidence>
<keyword evidence="3 6" id="KW-0067">ATP-binding</keyword>
<protein>
    <recommendedName>
        <fullName evidence="5 7">5-formyltetrahydrofolate cyclo-ligase</fullName>
        <ecNumber evidence="5 7">6.3.3.2</ecNumber>
    </recommendedName>
</protein>
<dbReference type="AlphaFoldDB" id="A0A8C6TB12"/>
<reference evidence="8" key="2">
    <citation type="submission" date="2025-09" db="UniProtKB">
        <authorList>
            <consortium name="Ensembl"/>
        </authorList>
    </citation>
    <scope>IDENTIFICATION</scope>
</reference>
<accession>A0A8C6TB12</accession>
<keyword evidence="7" id="KW-0460">Magnesium</keyword>
<keyword evidence="9" id="KW-1185">Reference proteome</keyword>
<dbReference type="Ensembl" id="ENSNMLT00000017446.1">
    <property type="protein sequence ID" value="ENSNMLP00000015524.1"/>
    <property type="gene ID" value="ENSNMLG00000010286.1"/>
</dbReference>
<dbReference type="PANTHER" id="PTHR23407">
    <property type="entry name" value="ATPASE INHIBITOR/5-FORMYLTETRAHYDROFOLATE CYCLO-LIGASE"/>
    <property type="match status" value="1"/>
</dbReference>
<evidence type="ECO:0000313" key="8">
    <source>
        <dbReference type="Ensembl" id="ENSNMLP00000015524.1"/>
    </source>
</evidence>
<feature type="binding site" evidence="6">
    <location>
        <position position="59"/>
    </location>
    <ligand>
        <name>substrate</name>
    </ligand>
</feature>
<evidence type="ECO:0000256" key="5">
    <source>
        <dbReference type="ARBA" id="ARBA00038966"/>
    </source>
</evidence>
<dbReference type="GO" id="GO:0030272">
    <property type="term" value="F:5-formyltetrahydrofolate cyclo-ligase activity"/>
    <property type="evidence" value="ECO:0007669"/>
    <property type="project" value="UniProtKB-EC"/>
</dbReference>
<evidence type="ECO:0000256" key="2">
    <source>
        <dbReference type="ARBA" id="ARBA00022741"/>
    </source>
</evidence>
<dbReference type="NCBIfam" id="TIGR02727">
    <property type="entry name" value="MTHFS_bact"/>
    <property type="match status" value="1"/>
</dbReference>
<keyword evidence="2 6" id="KW-0547">Nucleotide-binding</keyword>
<evidence type="ECO:0000256" key="6">
    <source>
        <dbReference type="PIRSR" id="PIRSR006806-1"/>
    </source>
</evidence>
<name>A0A8C6TB12_9GOBI</name>
<dbReference type="GO" id="GO:0005524">
    <property type="term" value="F:ATP binding"/>
    <property type="evidence" value="ECO:0007669"/>
    <property type="project" value="UniProtKB-KW"/>
</dbReference>
<evidence type="ECO:0000313" key="9">
    <source>
        <dbReference type="Proteomes" id="UP000694523"/>
    </source>
</evidence>
<comment type="cofactor">
    <cofactor evidence="7">
        <name>Mg(2+)</name>
        <dbReference type="ChEBI" id="CHEBI:18420"/>
    </cofactor>
</comment>
<dbReference type="InterPro" id="IPR002698">
    <property type="entry name" value="FTHF_cligase"/>
</dbReference>
<keyword evidence="7" id="KW-0479">Metal-binding</keyword>
<dbReference type="GO" id="GO:0005739">
    <property type="term" value="C:mitochondrion"/>
    <property type="evidence" value="ECO:0007669"/>
    <property type="project" value="TreeGrafter"/>
</dbReference>
<dbReference type="Gene3D" id="3.40.50.10420">
    <property type="entry name" value="NagB/RpiA/CoA transferase-like"/>
    <property type="match status" value="1"/>
</dbReference>
<comment type="similarity">
    <text evidence="1 7">Belongs to the 5-formyltetrahydrofolate cyclo-ligase family.</text>
</comment>
<evidence type="ECO:0000256" key="4">
    <source>
        <dbReference type="ARBA" id="ARBA00036539"/>
    </source>
</evidence>
<dbReference type="PIRSF" id="PIRSF006806">
    <property type="entry name" value="FTHF_cligase"/>
    <property type="match status" value="1"/>
</dbReference>
<feature type="binding site" evidence="6">
    <location>
        <position position="54"/>
    </location>
    <ligand>
        <name>substrate</name>
    </ligand>
</feature>
<dbReference type="FunFam" id="3.40.50.10420:FF:000007">
    <property type="entry name" value="5-formyltetrahydrofolate cyclo-ligase"/>
    <property type="match status" value="1"/>
</dbReference>
<evidence type="ECO:0000256" key="7">
    <source>
        <dbReference type="RuleBase" id="RU361279"/>
    </source>
</evidence>
<dbReference type="PANTHER" id="PTHR23407:SF1">
    <property type="entry name" value="5-FORMYLTETRAHYDROFOLATE CYCLO-LIGASE"/>
    <property type="match status" value="1"/>
</dbReference>
<dbReference type="InterPro" id="IPR037171">
    <property type="entry name" value="NagB/RpiA_transferase-like"/>
</dbReference>
<feature type="binding site" evidence="6">
    <location>
        <begin position="8"/>
        <end position="12"/>
    </location>
    <ligand>
        <name>ATP</name>
        <dbReference type="ChEBI" id="CHEBI:30616"/>
    </ligand>
</feature>
<dbReference type="GO" id="GO:0046872">
    <property type="term" value="F:metal ion binding"/>
    <property type="evidence" value="ECO:0007669"/>
    <property type="project" value="UniProtKB-KW"/>
</dbReference>
<sequence length="220" mass="24918">MAALRAAKQSLRKEIKRRVAALSESEKQRQSLVVCQKLLSHPKYLSCQRVAVFLSMDDEVRTDSIITHLFAAGKSCFIPRYQRTSNHMDMLKLTSEADIQKLALTSWNIRQPGEDEPREEALDTGGLDLILMPGLGFDLSGRRLGRGKGFYDTYLERCMAHPRGKPHTIALAYREQICEQVPVDQRDVLIDEVLYDDQQGHCRRNDATDQNDTVGLDGTL</sequence>